<dbReference type="CDD" id="cd06225">
    <property type="entry name" value="HAMP"/>
    <property type="match status" value="1"/>
</dbReference>
<dbReference type="AlphaFoldDB" id="A0A7I8DBZ6"/>
<evidence type="ECO:0000256" key="8">
    <source>
        <dbReference type="ARBA" id="ARBA00022741"/>
    </source>
</evidence>
<dbReference type="InterPro" id="IPR005467">
    <property type="entry name" value="His_kinase_dom"/>
</dbReference>
<dbReference type="RefSeq" id="WP_200757614.1">
    <property type="nucleotide sequence ID" value="NZ_AP023366.1"/>
</dbReference>
<dbReference type="NCBIfam" id="TIGR00229">
    <property type="entry name" value="sensory_box"/>
    <property type="match status" value="1"/>
</dbReference>
<keyword evidence="6" id="KW-0808">Transferase</keyword>
<evidence type="ECO:0000256" key="4">
    <source>
        <dbReference type="ARBA" id="ARBA00022475"/>
    </source>
</evidence>
<dbReference type="InterPro" id="IPR057640">
    <property type="entry name" value="Cache_WalK"/>
</dbReference>
<dbReference type="SUPFAM" id="SSF158472">
    <property type="entry name" value="HAMP domain-like"/>
    <property type="match status" value="1"/>
</dbReference>
<dbReference type="FunFam" id="3.30.565.10:FF:000006">
    <property type="entry name" value="Sensor histidine kinase WalK"/>
    <property type="match status" value="1"/>
</dbReference>
<dbReference type="Gene3D" id="1.10.287.130">
    <property type="match status" value="1"/>
</dbReference>
<dbReference type="InterPro" id="IPR003661">
    <property type="entry name" value="HisK_dim/P_dom"/>
</dbReference>
<dbReference type="PANTHER" id="PTHR42878">
    <property type="entry name" value="TWO-COMPONENT HISTIDINE KINASE"/>
    <property type="match status" value="1"/>
</dbReference>
<evidence type="ECO:0000256" key="14">
    <source>
        <dbReference type="SAM" id="Phobius"/>
    </source>
</evidence>
<dbReference type="PROSITE" id="PS50109">
    <property type="entry name" value="HIS_KIN"/>
    <property type="match status" value="1"/>
</dbReference>
<dbReference type="Pfam" id="PF02518">
    <property type="entry name" value="HATPase_c"/>
    <property type="match status" value="1"/>
</dbReference>
<dbReference type="EC" id="2.7.13.3" evidence="3"/>
<keyword evidence="5" id="KW-0597">Phosphoprotein</keyword>
<dbReference type="Pfam" id="PF00672">
    <property type="entry name" value="HAMP"/>
    <property type="match status" value="1"/>
</dbReference>
<feature type="transmembrane region" description="Helical" evidence="14">
    <location>
        <begin position="169"/>
        <end position="190"/>
    </location>
</feature>
<dbReference type="InterPro" id="IPR004358">
    <property type="entry name" value="Sig_transdc_His_kin-like_C"/>
</dbReference>
<keyword evidence="19" id="KW-1185">Reference proteome</keyword>
<dbReference type="InterPro" id="IPR013656">
    <property type="entry name" value="PAS_4"/>
</dbReference>
<feature type="transmembrane region" description="Helical" evidence="14">
    <location>
        <begin position="12"/>
        <end position="29"/>
    </location>
</feature>
<keyword evidence="12" id="KW-0902">Two-component regulatory system</keyword>
<dbReference type="Pfam" id="PF08448">
    <property type="entry name" value="PAS_4"/>
    <property type="match status" value="1"/>
</dbReference>
<dbReference type="SUPFAM" id="SSF55874">
    <property type="entry name" value="ATPase domain of HSP90 chaperone/DNA topoisomerase II/histidine kinase"/>
    <property type="match status" value="1"/>
</dbReference>
<dbReference type="SMART" id="SM00091">
    <property type="entry name" value="PAS"/>
    <property type="match status" value="1"/>
</dbReference>
<keyword evidence="13 14" id="KW-0472">Membrane</keyword>
<dbReference type="InterPro" id="IPR035965">
    <property type="entry name" value="PAS-like_dom_sf"/>
</dbReference>
<evidence type="ECO:0000259" key="17">
    <source>
        <dbReference type="PROSITE" id="PS50885"/>
    </source>
</evidence>
<dbReference type="InterPro" id="IPR003660">
    <property type="entry name" value="HAMP_dom"/>
</dbReference>
<keyword evidence="8" id="KW-0547">Nucleotide-binding</keyword>
<evidence type="ECO:0000259" key="15">
    <source>
        <dbReference type="PROSITE" id="PS50109"/>
    </source>
</evidence>
<dbReference type="SMART" id="SM00388">
    <property type="entry name" value="HisKA"/>
    <property type="match status" value="1"/>
</dbReference>
<dbReference type="Pfam" id="PF00512">
    <property type="entry name" value="HisKA"/>
    <property type="match status" value="1"/>
</dbReference>
<keyword evidence="11 14" id="KW-1133">Transmembrane helix</keyword>
<dbReference type="PROSITE" id="PS50112">
    <property type="entry name" value="PAS"/>
    <property type="match status" value="1"/>
</dbReference>
<dbReference type="Gene3D" id="1.10.8.500">
    <property type="entry name" value="HAMP domain in histidine kinase"/>
    <property type="match status" value="1"/>
</dbReference>
<dbReference type="SUPFAM" id="SSF47384">
    <property type="entry name" value="Homodimeric domain of signal transducing histidine kinase"/>
    <property type="match status" value="1"/>
</dbReference>
<dbReference type="GO" id="GO:0030295">
    <property type="term" value="F:protein kinase activator activity"/>
    <property type="evidence" value="ECO:0007669"/>
    <property type="project" value="TreeGrafter"/>
</dbReference>
<dbReference type="InterPro" id="IPR029151">
    <property type="entry name" value="Sensor-like_sf"/>
</dbReference>
<keyword evidence="7 14" id="KW-0812">Transmembrane</keyword>
<dbReference type="InterPro" id="IPR036097">
    <property type="entry name" value="HisK_dim/P_sf"/>
</dbReference>
<evidence type="ECO:0000256" key="6">
    <source>
        <dbReference type="ARBA" id="ARBA00022679"/>
    </source>
</evidence>
<dbReference type="CDD" id="cd00082">
    <property type="entry name" value="HisKA"/>
    <property type="match status" value="1"/>
</dbReference>
<dbReference type="GO" id="GO:0000155">
    <property type="term" value="F:phosphorelay sensor kinase activity"/>
    <property type="evidence" value="ECO:0007669"/>
    <property type="project" value="InterPro"/>
</dbReference>
<dbReference type="CDD" id="cd00075">
    <property type="entry name" value="HATPase"/>
    <property type="match status" value="1"/>
</dbReference>
<feature type="domain" description="HAMP" evidence="17">
    <location>
        <begin position="191"/>
        <end position="243"/>
    </location>
</feature>
<keyword evidence="4" id="KW-1003">Cell membrane</keyword>
<dbReference type="Pfam" id="PF23846">
    <property type="entry name" value="Cache_WalK"/>
    <property type="match status" value="1"/>
</dbReference>
<evidence type="ECO:0000259" key="16">
    <source>
        <dbReference type="PROSITE" id="PS50112"/>
    </source>
</evidence>
<dbReference type="InterPro" id="IPR000014">
    <property type="entry name" value="PAS"/>
</dbReference>
<feature type="domain" description="Histidine kinase" evidence="15">
    <location>
        <begin position="363"/>
        <end position="581"/>
    </location>
</feature>
<evidence type="ECO:0000256" key="11">
    <source>
        <dbReference type="ARBA" id="ARBA00022989"/>
    </source>
</evidence>
<dbReference type="SUPFAM" id="SSF55785">
    <property type="entry name" value="PYP-like sensor domain (PAS domain)"/>
    <property type="match status" value="1"/>
</dbReference>
<keyword evidence="10" id="KW-0067">ATP-binding</keyword>
<sequence>MFRSIRSKLVLIYLLLILFAMQLIGVYFVRSVNSYFLGNFSTTINTQARFLSAQLQQYMGKEITNDLAQDINNLIGAFASESEIYVINKNGTIVATTANRSYIGQKRLRPEVTHALSGTKDEVIREDAGSGQRYTFLSVPVKNGSEVIGAVYMVAPMTQIYKTVKEINMMFYTGLVIALVLTAVLGVALAQTITNPIVEITRKANAMAKGDYHQTVVIRSDDEIGQLGEAFNFLVERLRSALFENEQERQKLEAILTHLSDGVIAVDSQRIVLLVNPTAKYLLGCEEDPVGQPLSSILKSETDGDSRLLSGRELQFAGPNGRILQAYGSALRGDQGQAGFAIVIRDVTETEREEQSRRDFIANVSHEIRTPLTTIKSYVEALNSGADEDPSLRKRFLQVIGNETDRIVRMVSELLHLSRMDAGKAQWSYQSTDLVRLLDDVADRFAIQCREREISLYVEAGPNLPQVWADPDKLDQVLDNLVSNAIMHTSARGSIHLAAKVKDDQLEIMVKDTGMGIPAAHLPRIFERFYRVDKARSRSLGGSGLGLSIAKQIIQAHGGKIWLESALQKGTTVFFTLPLAKQEAVG</sequence>
<gene>
    <name evidence="18" type="ORF">skT53_25120</name>
</gene>
<dbReference type="GO" id="GO:0007234">
    <property type="term" value="P:osmosensory signaling via phosphorelay pathway"/>
    <property type="evidence" value="ECO:0007669"/>
    <property type="project" value="TreeGrafter"/>
</dbReference>
<evidence type="ECO:0000256" key="12">
    <source>
        <dbReference type="ARBA" id="ARBA00023012"/>
    </source>
</evidence>
<name>A0A7I8DBZ6_9BACL</name>
<evidence type="ECO:0000256" key="9">
    <source>
        <dbReference type="ARBA" id="ARBA00022777"/>
    </source>
</evidence>
<dbReference type="GO" id="GO:0005886">
    <property type="term" value="C:plasma membrane"/>
    <property type="evidence" value="ECO:0007669"/>
    <property type="project" value="UniProtKB-SubCell"/>
</dbReference>
<evidence type="ECO:0000313" key="18">
    <source>
        <dbReference type="EMBL" id="BCJ87527.1"/>
    </source>
</evidence>
<dbReference type="InterPro" id="IPR050351">
    <property type="entry name" value="BphY/WalK/GraS-like"/>
</dbReference>
<accession>A0A7I8DBZ6</accession>
<dbReference type="KEGG" id="eff:skT53_25120"/>
<comment type="catalytic activity">
    <reaction evidence="1">
        <text>ATP + protein L-histidine = ADP + protein N-phospho-L-histidine.</text>
        <dbReference type="EC" id="2.7.13.3"/>
    </reaction>
</comment>
<dbReference type="PRINTS" id="PR00344">
    <property type="entry name" value="BCTRLSENSOR"/>
</dbReference>
<evidence type="ECO:0000313" key="19">
    <source>
        <dbReference type="Proteomes" id="UP000593802"/>
    </source>
</evidence>
<dbReference type="GO" id="GO:0005524">
    <property type="term" value="F:ATP binding"/>
    <property type="evidence" value="ECO:0007669"/>
    <property type="project" value="UniProtKB-KW"/>
</dbReference>
<reference evidence="18 19" key="1">
    <citation type="submission" date="2020-08" db="EMBL/GenBank/DDBJ databases">
        <title>Complete Genome Sequence of Effusibacillus dendaii Strain skT53, Isolated from Farmland soil.</title>
        <authorList>
            <person name="Konishi T."/>
            <person name="Kawasaki H."/>
        </authorList>
    </citation>
    <scope>NUCLEOTIDE SEQUENCE [LARGE SCALE GENOMIC DNA]</scope>
    <source>
        <strain evidence="19">skT53</strain>
    </source>
</reference>
<dbReference type="Gene3D" id="3.30.450.20">
    <property type="entry name" value="PAS domain"/>
    <property type="match status" value="2"/>
</dbReference>
<dbReference type="EMBL" id="AP023366">
    <property type="protein sequence ID" value="BCJ87527.1"/>
    <property type="molecule type" value="Genomic_DNA"/>
</dbReference>
<evidence type="ECO:0000256" key="13">
    <source>
        <dbReference type="ARBA" id="ARBA00023136"/>
    </source>
</evidence>
<dbReference type="InterPro" id="IPR036890">
    <property type="entry name" value="HATPase_C_sf"/>
</dbReference>
<evidence type="ECO:0000256" key="1">
    <source>
        <dbReference type="ARBA" id="ARBA00000085"/>
    </source>
</evidence>
<evidence type="ECO:0000256" key="2">
    <source>
        <dbReference type="ARBA" id="ARBA00004651"/>
    </source>
</evidence>
<evidence type="ECO:0000256" key="10">
    <source>
        <dbReference type="ARBA" id="ARBA00022840"/>
    </source>
</evidence>
<dbReference type="Proteomes" id="UP000593802">
    <property type="component" value="Chromosome"/>
</dbReference>
<protein>
    <recommendedName>
        <fullName evidence="3">histidine kinase</fullName>
        <ecNumber evidence="3">2.7.13.3</ecNumber>
    </recommendedName>
</protein>
<dbReference type="SUPFAM" id="SSF103190">
    <property type="entry name" value="Sensory domain-like"/>
    <property type="match status" value="1"/>
</dbReference>
<dbReference type="SMART" id="SM00387">
    <property type="entry name" value="HATPase_c"/>
    <property type="match status" value="1"/>
</dbReference>
<dbReference type="InterPro" id="IPR003594">
    <property type="entry name" value="HATPase_dom"/>
</dbReference>
<dbReference type="Gene3D" id="3.30.565.10">
    <property type="entry name" value="Histidine kinase-like ATPase, C-terminal domain"/>
    <property type="match status" value="1"/>
</dbReference>
<evidence type="ECO:0000256" key="7">
    <source>
        <dbReference type="ARBA" id="ARBA00022692"/>
    </source>
</evidence>
<comment type="subcellular location">
    <subcellularLocation>
        <location evidence="2">Cell membrane</location>
        <topology evidence="2">Multi-pass membrane protein</topology>
    </subcellularLocation>
</comment>
<feature type="domain" description="PAS" evidence="16">
    <location>
        <begin position="248"/>
        <end position="290"/>
    </location>
</feature>
<dbReference type="CDD" id="cd00130">
    <property type="entry name" value="PAS"/>
    <property type="match status" value="1"/>
</dbReference>
<dbReference type="FunFam" id="1.10.287.130:FF:000001">
    <property type="entry name" value="Two-component sensor histidine kinase"/>
    <property type="match status" value="1"/>
</dbReference>
<dbReference type="PROSITE" id="PS50885">
    <property type="entry name" value="HAMP"/>
    <property type="match status" value="1"/>
</dbReference>
<organism evidence="18 19">
    <name type="scientific">Effusibacillus dendaii</name>
    <dbReference type="NCBI Taxonomy" id="2743772"/>
    <lineage>
        <taxon>Bacteria</taxon>
        <taxon>Bacillati</taxon>
        <taxon>Bacillota</taxon>
        <taxon>Bacilli</taxon>
        <taxon>Bacillales</taxon>
        <taxon>Alicyclobacillaceae</taxon>
        <taxon>Effusibacillus</taxon>
    </lineage>
</organism>
<evidence type="ECO:0000256" key="3">
    <source>
        <dbReference type="ARBA" id="ARBA00012438"/>
    </source>
</evidence>
<dbReference type="GO" id="GO:0000156">
    <property type="term" value="F:phosphorelay response regulator activity"/>
    <property type="evidence" value="ECO:0007669"/>
    <property type="project" value="TreeGrafter"/>
</dbReference>
<proteinExistence type="predicted"/>
<dbReference type="SMART" id="SM00304">
    <property type="entry name" value="HAMP"/>
    <property type="match status" value="1"/>
</dbReference>
<evidence type="ECO:0000256" key="5">
    <source>
        <dbReference type="ARBA" id="ARBA00022553"/>
    </source>
</evidence>
<keyword evidence="9 18" id="KW-0418">Kinase</keyword>
<dbReference type="PANTHER" id="PTHR42878:SF7">
    <property type="entry name" value="SENSOR HISTIDINE KINASE GLRK"/>
    <property type="match status" value="1"/>
</dbReference>